<dbReference type="Gene3D" id="3.40.630.30">
    <property type="match status" value="1"/>
</dbReference>
<dbReference type="InterPro" id="IPR016181">
    <property type="entry name" value="Acyl_CoA_acyltransferase"/>
</dbReference>
<evidence type="ECO:0000313" key="2">
    <source>
        <dbReference type="EMBL" id="GAA0593407.1"/>
    </source>
</evidence>
<dbReference type="InterPro" id="IPR040549">
    <property type="entry name" value="DUF5613"/>
</dbReference>
<sequence length="250" mass="29779">MEQFTFKHTNTIGHLIEGNELYDQYHYPEMPIRYDSSFIEFRRMPTLADFQQAEQYLTAFHQQHDQHHLRFYFADNQKPAGDLLEYISHQNYDIGFMELYVINPLDFPHIINTDITIEEVTDITLDDYLKLQYEADMEFGETFAKQKVGLNKHQFEANQYVQVIAYYHGDPAGTMDIYVGEKAVEIENLEVRSEFQRKGIGSQLQRYAMDRYHDSAILLIADGEDTPREMYQKQNYRYLSYKYELLKIVK</sequence>
<gene>
    <name evidence="2" type="ORF">GCM10009001_06970</name>
</gene>
<accession>A0ABN1FLU4</accession>
<comment type="caution">
    <text evidence="2">The sequence shown here is derived from an EMBL/GenBank/DDBJ whole genome shotgun (WGS) entry which is preliminary data.</text>
</comment>
<feature type="domain" description="N-acetyltransferase" evidence="1">
    <location>
        <begin position="115"/>
        <end position="250"/>
    </location>
</feature>
<dbReference type="Pfam" id="PF00583">
    <property type="entry name" value="Acetyltransf_1"/>
    <property type="match status" value="1"/>
</dbReference>
<dbReference type="CDD" id="cd04301">
    <property type="entry name" value="NAT_SF"/>
    <property type="match status" value="1"/>
</dbReference>
<proteinExistence type="predicted"/>
<dbReference type="InterPro" id="IPR000182">
    <property type="entry name" value="GNAT_dom"/>
</dbReference>
<dbReference type="Pfam" id="PF18467">
    <property type="entry name" value="DUF5613"/>
    <property type="match status" value="1"/>
</dbReference>
<dbReference type="RefSeq" id="WP_343810347.1">
    <property type="nucleotide sequence ID" value="NZ_BAAADS010000003.1"/>
</dbReference>
<evidence type="ECO:0000259" key="1">
    <source>
        <dbReference type="PROSITE" id="PS51186"/>
    </source>
</evidence>
<organism evidence="2 3">
    <name type="scientific">Virgibacillus siamensis</name>
    <dbReference type="NCBI Taxonomy" id="480071"/>
    <lineage>
        <taxon>Bacteria</taxon>
        <taxon>Bacillati</taxon>
        <taxon>Bacillota</taxon>
        <taxon>Bacilli</taxon>
        <taxon>Bacillales</taxon>
        <taxon>Bacillaceae</taxon>
        <taxon>Virgibacillus</taxon>
    </lineage>
</organism>
<evidence type="ECO:0000313" key="3">
    <source>
        <dbReference type="Proteomes" id="UP001500866"/>
    </source>
</evidence>
<reference evidence="2 3" key="1">
    <citation type="journal article" date="2019" name="Int. J. Syst. Evol. Microbiol.">
        <title>The Global Catalogue of Microorganisms (GCM) 10K type strain sequencing project: providing services to taxonomists for standard genome sequencing and annotation.</title>
        <authorList>
            <consortium name="The Broad Institute Genomics Platform"/>
            <consortium name="The Broad Institute Genome Sequencing Center for Infectious Disease"/>
            <person name="Wu L."/>
            <person name="Ma J."/>
        </authorList>
    </citation>
    <scope>NUCLEOTIDE SEQUENCE [LARGE SCALE GENOMIC DNA]</scope>
    <source>
        <strain evidence="2 3">JCM 15395</strain>
    </source>
</reference>
<name>A0ABN1FLU4_9BACI</name>
<dbReference type="PROSITE" id="PS51186">
    <property type="entry name" value="GNAT"/>
    <property type="match status" value="1"/>
</dbReference>
<dbReference type="EMBL" id="BAAADS010000003">
    <property type="protein sequence ID" value="GAA0593407.1"/>
    <property type="molecule type" value="Genomic_DNA"/>
</dbReference>
<keyword evidence="3" id="KW-1185">Reference proteome</keyword>
<dbReference type="Proteomes" id="UP001500866">
    <property type="component" value="Unassembled WGS sequence"/>
</dbReference>
<protein>
    <recommendedName>
        <fullName evidence="1">N-acetyltransferase domain-containing protein</fullName>
    </recommendedName>
</protein>
<dbReference type="SUPFAM" id="SSF55729">
    <property type="entry name" value="Acyl-CoA N-acyltransferases (Nat)"/>
    <property type="match status" value="1"/>
</dbReference>